<keyword evidence="1" id="KW-0812">Transmembrane</keyword>
<gene>
    <name evidence="2" type="ORF">EV195_107149</name>
</gene>
<name>A0A4R2NQ70_9FLAO</name>
<protein>
    <recommendedName>
        <fullName evidence="4">Phosphatidylglycerophosphatase A</fullName>
    </recommendedName>
</protein>
<organism evidence="2 3">
    <name type="scientific">Tenacibaculum skagerrakense</name>
    <dbReference type="NCBI Taxonomy" id="186571"/>
    <lineage>
        <taxon>Bacteria</taxon>
        <taxon>Pseudomonadati</taxon>
        <taxon>Bacteroidota</taxon>
        <taxon>Flavobacteriia</taxon>
        <taxon>Flavobacteriales</taxon>
        <taxon>Flavobacteriaceae</taxon>
        <taxon>Tenacibaculum</taxon>
    </lineage>
</organism>
<keyword evidence="3" id="KW-1185">Reference proteome</keyword>
<sequence length="112" mass="12912">MNLITKIFNLLSEPNDFKDNPYGWLTNQVGHLSLSFVLTLYLSLLIGDLYAPISIGALWLIWEISQYKKSNNFIDVIEDLIFEIGGVLIFINWNIFLPLSILVLILCLIRRL</sequence>
<dbReference type="EMBL" id="SLXM01000007">
    <property type="protein sequence ID" value="TCP23983.1"/>
    <property type="molecule type" value="Genomic_DNA"/>
</dbReference>
<dbReference type="AlphaFoldDB" id="A0A4R2NQ70"/>
<accession>A0A4R2NQ70</accession>
<dbReference type="RefSeq" id="WP_132795254.1">
    <property type="nucleotide sequence ID" value="NZ_SLXM01000007.1"/>
</dbReference>
<keyword evidence="1" id="KW-0472">Membrane</keyword>
<evidence type="ECO:0000313" key="3">
    <source>
        <dbReference type="Proteomes" id="UP000294564"/>
    </source>
</evidence>
<evidence type="ECO:0000256" key="1">
    <source>
        <dbReference type="SAM" id="Phobius"/>
    </source>
</evidence>
<keyword evidence="1" id="KW-1133">Transmembrane helix</keyword>
<feature type="transmembrane region" description="Helical" evidence="1">
    <location>
        <begin position="82"/>
        <end position="109"/>
    </location>
</feature>
<feature type="transmembrane region" description="Helical" evidence="1">
    <location>
        <begin position="38"/>
        <end position="62"/>
    </location>
</feature>
<proteinExistence type="predicted"/>
<evidence type="ECO:0008006" key="4">
    <source>
        <dbReference type="Google" id="ProtNLM"/>
    </source>
</evidence>
<dbReference type="Proteomes" id="UP000294564">
    <property type="component" value="Unassembled WGS sequence"/>
</dbReference>
<comment type="caution">
    <text evidence="2">The sequence shown here is derived from an EMBL/GenBank/DDBJ whole genome shotgun (WGS) entry which is preliminary data.</text>
</comment>
<evidence type="ECO:0000313" key="2">
    <source>
        <dbReference type="EMBL" id="TCP23983.1"/>
    </source>
</evidence>
<reference evidence="2 3" key="1">
    <citation type="submission" date="2019-03" db="EMBL/GenBank/DDBJ databases">
        <title>Genomic Encyclopedia of Type Strains, Phase IV (KMG-IV): sequencing the most valuable type-strain genomes for metagenomic binning, comparative biology and taxonomic classification.</title>
        <authorList>
            <person name="Goeker M."/>
        </authorList>
    </citation>
    <scope>NUCLEOTIDE SEQUENCE [LARGE SCALE GENOMIC DNA]</scope>
    <source>
        <strain evidence="2 3">DSM 14836</strain>
    </source>
</reference>